<feature type="region of interest" description="Disordered" evidence="1">
    <location>
        <begin position="274"/>
        <end position="297"/>
    </location>
</feature>
<organism evidence="3 4">
    <name type="scientific">Microdochium bolleyi</name>
    <dbReference type="NCBI Taxonomy" id="196109"/>
    <lineage>
        <taxon>Eukaryota</taxon>
        <taxon>Fungi</taxon>
        <taxon>Dikarya</taxon>
        <taxon>Ascomycota</taxon>
        <taxon>Pezizomycotina</taxon>
        <taxon>Sordariomycetes</taxon>
        <taxon>Xylariomycetidae</taxon>
        <taxon>Xylariales</taxon>
        <taxon>Microdochiaceae</taxon>
        <taxon>Microdochium</taxon>
    </lineage>
</organism>
<evidence type="ECO:0000259" key="2">
    <source>
        <dbReference type="Pfam" id="PF20150"/>
    </source>
</evidence>
<dbReference type="AlphaFoldDB" id="A0A136J5X0"/>
<evidence type="ECO:0000313" key="3">
    <source>
        <dbReference type="EMBL" id="KXJ92542.1"/>
    </source>
</evidence>
<dbReference type="PANTHER" id="PTHR35910:SF6">
    <property type="entry name" value="2EXR DOMAIN-CONTAINING PROTEIN"/>
    <property type="match status" value="1"/>
</dbReference>
<sequence length="393" mass="44756">MAAKTFHPFPRFPFEIREMIYIASIRPRVVHIMESCECPGGFQDRFEANFPCGYKVDPAIAHFSPAWKDELPLHREDQTSLASYGFSSTKTKSKPWKPTKDCPEIPLHWLMDKPVIAWELMRRSELFSNAPVPALLHTCKEARDILRAQGYELTFATRSSPPKTWFNYKIDTLYLSAIEDASPQNCSLLSGHYWEIGQFMPKDLLRIERLALSGATLVPLGCHHEVSRFCKFLQLMDVKKLHIIEWLPHNFTGEPAPEQNQFYDCGKLGCGNDSNENSSDEMSEGDDGDDGAEDGDAKELDEAVYKRESWQTTLQEVVDEMVDSWQLDLGFARATETKIATITWARTHTCLSTSSFLRALRCTLPTFSAPHPTLSTLTFFLRVPMPISRNFVC</sequence>
<dbReference type="InParanoid" id="A0A136J5X0"/>
<name>A0A136J5X0_9PEZI</name>
<dbReference type="Proteomes" id="UP000070501">
    <property type="component" value="Unassembled WGS sequence"/>
</dbReference>
<protein>
    <recommendedName>
        <fullName evidence="2">2EXR domain-containing protein</fullName>
    </recommendedName>
</protein>
<evidence type="ECO:0000313" key="4">
    <source>
        <dbReference type="Proteomes" id="UP000070501"/>
    </source>
</evidence>
<evidence type="ECO:0000256" key="1">
    <source>
        <dbReference type="SAM" id="MobiDB-lite"/>
    </source>
</evidence>
<proteinExistence type="predicted"/>
<keyword evidence="4" id="KW-1185">Reference proteome</keyword>
<dbReference type="InterPro" id="IPR045518">
    <property type="entry name" value="2EXR"/>
</dbReference>
<dbReference type="PANTHER" id="PTHR35910">
    <property type="entry name" value="2EXR DOMAIN-CONTAINING PROTEIN"/>
    <property type="match status" value="1"/>
</dbReference>
<feature type="compositionally biased region" description="Acidic residues" evidence="1">
    <location>
        <begin position="278"/>
        <end position="294"/>
    </location>
</feature>
<accession>A0A136J5X0</accession>
<feature type="domain" description="2EXR" evidence="2">
    <location>
        <begin position="6"/>
        <end position="173"/>
    </location>
</feature>
<gene>
    <name evidence="3" type="ORF">Micbo1qcDRAFT_222303</name>
</gene>
<dbReference type="Pfam" id="PF20150">
    <property type="entry name" value="2EXR"/>
    <property type="match status" value="1"/>
</dbReference>
<reference evidence="4" key="1">
    <citation type="submission" date="2016-02" db="EMBL/GenBank/DDBJ databases">
        <title>Draft genome sequence of Microdochium bolleyi, a fungal endophyte of beachgrass.</title>
        <authorList>
            <consortium name="DOE Joint Genome Institute"/>
            <person name="David A.S."/>
            <person name="May G."/>
            <person name="Haridas S."/>
            <person name="Lim J."/>
            <person name="Wang M."/>
            <person name="Labutti K."/>
            <person name="Lipzen A."/>
            <person name="Barry K."/>
            <person name="Grigoriev I.V."/>
        </authorList>
    </citation>
    <scope>NUCLEOTIDE SEQUENCE [LARGE SCALE GENOMIC DNA]</scope>
    <source>
        <strain evidence="4">J235TASD1</strain>
    </source>
</reference>
<dbReference type="OrthoDB" id="3513892at2759"/>
<dbReference type="EMBL" id="KQ964248">
    <property type="protein sequence ID" value="KXJ92542.1"/>
    <property type="molecule type" value="Genomic_DNA"/>
</dbReference>